<accession>A0A4R3J4U8</accession>
<reference evidence="3 4" key="1">
    <citation type="submission" date="2019-03" db="EMBL/GenBank/DDBJ databases">
        <title>Genomic Encyclopedia of Type Strains, Phase IV (KMG-IV): sequencing the most valuable type-strain genomes for metagenomic binning, comparative biology and taxonomic classification.</title>
        <authorList>
            <person name="Goeker M."/>
        </authorList>
    </citation>
    <scope>NUCLEOTIDE SEQUENCE [LARGE SCALE GENOMIC DNA]</scope>
    <source>
        <strain evidence="3 4">DSM 101688</strain>
    </source>
</reference>
<dbReference type="GO" id="GO:0032259">
    <property type="term" value="P:methylation"/>
    <property type="evidence" value="ECO:0007669"/>
    <property type="project" value="UniProtKB-KW"/>
</dbReference>
<dbReference type="AlphaFoldDB" id="A0A4R3J4U8"/>
<proteinExistence type="predicted"/>
<name>A0A4R3J4U8_9PROT</name>
<keyword evidence="1 3" id="KW-0489">Methyltransferase</keyword>
<keyword evidence="2 3" id="KW-0808">Transferase</keyword>
<sequence length="378" mass="40532">MGNPSDGGEAKKGVDAVTSLGDGLKQQIARHGPISVHDYMQMALAGPEHGYYMRQDPFGKEGDFTTAPEMTQMFGEMLGLWGALCWKTMGAPDPVQVVELGPGRGTLMSDAMRAGEIMPGFVDAAQIYMVEISPALRAIQRKTVAGNVGQVPAMREKIEDVPAGPMVLFANEFFDALPIRQFVKTEGGWCERMIDVEPESGAFVFVPGAPVSDRTVIPDDLLDVPPGAIFEDCPRALEIVRDIAARLKHHGGAALFIDYGHGEFAIGETLQGVKDHRYHDVLIDPGSVDLTAHVNFAALAQCAREQGVDVHGPVPQGAFLARLGMGERAEMLAQNASAAQVGEIRSAYHRLTDGDEMGVLFKVLCLAAPGLAVAPWSQ</sequence>
<dbReference type="RefSeq" id="WP_132939726.1">
    <property type="nucleotide sequence ID" value="NZ_CP119676.1"/>
</dbReference>
<dbReference type="EMBL" id="SLZW01000009">
    <property type="protein sequence ID" value="TCS60899.1"/>
    <property type="molecule type" value="Genomic_DNA"/>
</dbReference>
<dbReference type="Proteomes" id="UP000295304">
    <property type="component" value="Unassembled WGS sequence"/>
</dbReference>
<protein>
    <submittedName>
        <fullName evidence="3">SAM-dependent MidA family methyltransferase</fullName>
    </submittedName>
</protein>
<evidence type="ECO:0000256" key="2">
    <source>
        <dbReference type="ARBA" id="ARBA00022679"/>
    </source>
</evidence>
<dbReference type="InterPro" id="IPR003788">
    <property type="entry name" value="NDUFAF7"/>
</dbReference>
<dbReference type="GO" id="GO:0035243">
    <property type="term" value="F:protein-arginine omega-N symmetric methyltransferase activity"/>
    <property type="evidence" value="ECO:0007669"/>
    <property type="project" value="TreeGrafter"/>
</dbReference>
<dbReference type="Gene3D" id="3.40.50.12710">
    <property type="match status" value="1"/>
</dbReference>
<evidence type="ECO:0000256" key="1">
    <source>
        <dbReference type="ARBA" id="ARBA00022603"/>
    </source>
</evidence>
<dbReference type="InterPro" id="IPR029063">
    <property type="entry name" value="SAM-dependent_MTases_sf"/>
</dbReference>
<organism evidence="3 4">
    <name type="scientific">Varunaivibrio sulfuroxidans</name>
    <dbReference type="NCBI Taxonomy" id="1773489"/>
    <lineage>
        <taxon>Bacteria</taxon>
        <taxon>Pseudomonadati</taxon>
        <taxon>Pseudomonadota</taxon>
        <taxon>Alphaproteobacteria</taxon>
        <taxon>Rhodospirillales</taxon>
        <taxon>Magnetovibrionaceae</taxon>
        <taxon>Varunaivibrio</taxon>
    </lineage>
</organism>
<gene>
    <name evidence="3" type="ORF">EDD55_10959</name>
</gene>
<comment type="caution">
    <text evidence="3">The sequence shown here is derived from an EMBL/GenBank/DDBJ whole genome shotgun (WGS) entry which is preliminary data.</text>
</comment>
<dbReference type="InterPro" id="IPR038375">
    <property type="entry name" value="NDUFAF7_sf"/>
</dbReference>
<dbReference type="PANTHER" id="PTHR12049">
    <property type="entry name" value="PROTEIN ARGININE METHYLTRANSFERASE NDUFAF7, MITOCHONDRIAL"/>
    <property type="match status" value="1"/>
</dbReference>
<dbReference type="PANTHER" id="PTHR12049:SF7">
    <property type="entry name" value="PROTEIN ARGININE METHYLTRANSFERASE NDUFAF7, MITOCHONDRIAL"/>
    <property type="match status" value="1"/>
</dbReference>
<dbReference type="Pfam" id="PF02636">
    <property type="entry name" value="Methyltransf_28"/>
    <property type="match status" value="1"/>
</dbReference>
<evidence type="ECO:0000313" key="3">
    <source>
        <dbReference type="EMBL" id="TCS60899.1"/>
    </source>
</evidence>
<keyword evidence="4" id="KW-1185">Reference proteome</keyword>
<dbReference type="SUPFAM" id="SSF53335">
    <property type="entry name" value="S-adenosyl-L-methionine-dependent methyltransferases"/>
    <property type="match status" value="1"/>
</dbReference>
<dbReference type="OrthoDB" id="9794208at2"/>
<evidence type="ECO:0000313" key="4">
    <source>
        <dbReference type="Proteomes" id="UP000295304"/>
    </source>
</evidence>